<gene>
    <name evidence="1" type="ORF">L0U89_19780</name>
</gene>
<name>A0ABS9BZ22_9BACT</name>
<dbReference type="Proteomes" id="UP001201449">
    <property type="component" value="Unassembled WGS sequence"/>
</dbReference>
<dbReference type="EMBL" id="JAKEVZ010000026">
    <property type="protein sequence ID" value="MCF1753311.1"/>
    <property type="molecule type" value="Genomic_DNA"/>
</dbReference>
<keyword evidence="2" id="KW-1185">Reference proteome</keyword>
<evidence type="ECO:0000313" key="1">
    <source>
        <dbReference type="EMBL" id="MCF1753311.1"/>
    </source>
</evidence>
<sequence length="324" mass="36095">MANLRHSLLIAAFTGIIFGCKNEPKPPVAETQSVETAVKKPDFTGNYVTESYDQRNEGYDWVAVTVTPEAGDQLKISVRSRADKKKPTCTFDATVQRFDDSTYSTRVDDKVIRFRFGQNSLRIEPESQGGESILYFYCSGGASLAGTYRKIDEALDQSQIDKTQFSKVLNLQGVGFNVSAIEKNGTNELSIFTFGLPNEFKETMDIKNHVVQSTEVGDLNSDGLPELVVFTKEIGANGKGHVYAFSVNNKKSMSAVYFPPTEENEKINKGYQGGDEFALVETNLAQRFPIFDNGTKTGKTRQISYKLQNGENSRIFVVDRIDEF</sequence>
<evidence type="ECO:0000313" key="2">
    <source>
        <dbReference type="Proteomes" id="UP001201449"/>
    </source>
</evidence>
<proteinExistence type="predicted"/>
<dbReference type="PROSITE" id="PS51257">
    <property type="entry name" value="PROKAR_LIPOPROTEIN"/>
    <property type="match status" value="1"/>
</dbReference>
<protein>
    <recommendedName>
        <fullName evidence="3">Lysozyme inhibitor of I-type lysozyme</fullName>
    </recommendedName>
</protein>
<dbReference type="SUPFAM" id="SSF69318">
    <property type="entry name" value="Integrin alpha N-terminal domain"/>
    <property type="match status" value="1"/>
</dbReference>
<dbReference type="RefSeq" id="WP_234863108.1">
    <property type="nucleotide sequence ID" value="NZ_JAKEVZ010000026.1"/>
</dbReference>
<organism evidence="1 2">
    <name type="scientific">Mariniradius sediminis</name>
    <dbReference type="NCBI Taxonomy" id="2909237"/>
    <lineage>
        <taxon>Bacteria</taxon>
        <taxon>Pseudomonadati</taxon>
        <taxon>Bacteroidota</taxon>
        <taxon>Cytophagia</taxon>
        <taxon>Cytophagales</taxon>
        <taxon>Cyclobacteriaceae</taxon>
        <taxon>Mariniradius</taxon>
    </lineage>
</organism>
<dbReference type="InterPro" id="IPR028994">
    <property type="entry name" value="Integrin_alpha_N"/>
</dbReference>
<comment type="caution">
    <text evidence="1">The sequence shown here is derived from an EMBL/GenBank/DDBJ whole genome shotgun (WGS) entry which is preliminary data.</text>
</comment>
<reference evidence="1 2" key="1">
    <citation type="submission" date="2022-01" db="EMBL/GenBank/DDBJ databases">
        <title>Mariniradius saccharolyticus sp. nov., isolated from sediment of a river.</title>
        <authorList>
            <person name="Liu H."/>
        </authorList>
    </citation>
    <scope>NUCLEOTIDE SEQUENCE [LARGE SCALE GENOMIC DNA]</scope>
    <source>
        <strain evidence="1 2">RY-2</strain>
    </source>
</reference>
<evidence type="ECO:0008006" key="3">
    <source>
        <dbReference type="Google" id="ProtNLM"/>
    </source>
</evidence>
<accession>A0ABS9BZ22</accession>